<keyword evidence="1" id="KW-0175">Coiled coil</keyword>
<feature type="compositionally biased region" description="Acidic residues" evidence="2">
    <location>
        <begin position="609"/>
        <end position="619"/>
    </location>
</feature>
<evidence type="ECO:0000256" key="1">
    <source>
        <dbReference type="SAM" id="Coils"/>
    </source>
</evidence>
<accession>A0AAN6YEL1</accession>
<gene>
    <name evidence="3" type="ORF">QBC37DRAFT_384645</name>
</gene>
<feature type="compositionally biased region" description="Acidic residues" evidence="2">
    <location>
        <begin position="477"/>
        <end position="491"/>
    </location>
</feature>
<proteinExistence type="predicted"/>
<feature type="compositionally biased region" description="Acidic residues" evidence="2">
    <location>
        <begin position="541"/>
        <end position="550"/>
    </location>
</feature>
<sequence>MNNDDQQGQGGPSAGPCPACQDLQDAGSLPMGRSCGLLPHRLIEALKDRFKIESDRAEATEAQLRTQIAVNNTQAAAERRLLRDDNASLRARIDELNERVEELQNNGRRPQTERTWRQLVRAHLVQPHPRWPWGKIYKQCCKEENMSSRSHFVHPNIRLQAPDITGAPGFEVEEPTPVPEVPFPFERLPWKIQAEIFPLWLHKEGQLVHPLSRLDEHVELTAMPGEADLEGRSGLPRGFYWGKTCYNVTDDRRDPNIVLRILLVSKRFFFIGVHCFYGLNTFAFSSLGEFDRFCNGIGEARIARLQHLELTWMGNHYLTMPRLKNKEGEDTKRVPISRRTGGLYSLQSCYRLRTMVMHINETGRQYIRRRYEAKDINEFMEGKTAGQPNQRMTRALRTVGGMDCIYQLRGLHWFRPYDLNKALGDTEESYTGERVDITDWSFAEDVSNLVTMEKVPSRQRTSQLENLPSLFPITHDDDSDDESDDDDDVDEWVPTQDDWSIVHCYFIEDDGRGSYDHLRRLGHHQDMDLPSQLSTTASDSSDSDSNDGSDSDSGGPSEGGERRPVPRRPGPRPSRGRGRGRGGLRLVNRPNTRRPPAPTLEQLIADAQNSDDTDSDLETDTPTPSQEDEEDSDSDSDSEPEVVEIEDSSDSEDSLFVRQRTGSDEANNTPQAVREDSVVPIPFTAALRQPWGFNNLPSSARNSTGSSTTPGARPRFRSSTSSGLFVSQSPRSSPARVVSDLIQEVNSDDEIEIVSVRRSPSVKSEPGRAFISASLAGQIFDLTLEEEDNQAEQASLPIIMEVDDEDKDEEMHLPEPASPTGSKRGSQGDEEESDGGEEPVAKRPKI</sequence>
<feature type="compositionally biased region" description="Polar residues" evidence="2">
    <location>
        <begin position="717"/>
        <end position="732"/>
    </location>
</feature>
<dbReference type="EMBL" id="MU858061">
    <property type="protein sequence ID" value="KAK4217211.1"/>
    <property type="molecule type" value="Genomic_DNA"/>
</dbReference>
<evidence type="ECO:0000313" key="3">
    <source>
        <dbReference type="EMBL" id="KAK4217211.1"/>
    </source>
</evidence>
<protein>
    <submittedName>
        <fullName evidence="3">Uncharacterized protein</fullName>
    </submittedName>
</protein>
<evidence type="ECO:0000256" key="2">
    <source>
        <dbReference type="SAM" id="MobiDB-lite"/>
    </source>
</evidence>
<feature type="coiled-coil region" evidence="1">
    <location>
        <begin position="43"/>
        <end position="113"/>
    </location>
</feature>
<name>A0AAN6YEL1_9PEZI</name>
<reference evidence="3" key="2">
    <citation type="submission" date="2023-05" db="EMBL/GenBank/DDBJ databases">
        <authorList>
            <consortium name="Lawrence Berkeley National Laboratory"/>
            <person name="Steindorff A."/>
            <person name="Hensen N."/>
            <person name="Bonometti L."/>
            <person name="Westerberg I."/>
            <person name="Brannstrom I.O."/>
            <person name="Guillou S."/>
            <person name="Cros-Aarteil S."/>
            <person name="Calhoun S."/>
            <person name="Haridas S."/>
            <person name="Kuo A."/>
            <person name="Mondo S."/>
            <person name="Pangilinan J."/>
            <person name="Riley R."/>
            <person name="Labutti K."/>
            <person name="Andreopoulos B."/>
            <person name="Lipzen A."/>
            <person name="Chen C."/>
            <person name="Yanf M."/>
            <person name="Daum C."/>
            <person name="Ng V."/>
            <person name="Clum A."/>
            <person name="Ohm R."/>
            <person name="Martin F."/>
            <person name="Silar P."/>
            <person name="Natvig D."/>
            <person name="Lalanne C."/>
            <person name="Gautier V."/>
            <person name="Ament-Velasquez S.L."/>
            <person name="Kruys A."/>
            <person name="Hutchinson M.I."/>
            <person name="Powell A.J."/>
            <person name="Barry K."/>
            <person name="Miller A.N."/>
            <person name="Grigoriev I.V."/>
            <person name="Debuchy R."/>
            <person name="Gladieux P."/>
            <person name="Thoren M.H."/>
            <person name="Johannesson H."/>
        </authorList>
    </citation>
    <scope>NUCLEOTIDE SEQUENCE</scope>
    <source>
        <strain evidence="3">PSN293</strain>
    </source>
</reference>
<feature type="compositionally biased region" description="Acidic residues" evidence="2">
    <location>
        <begin position="828"/>
        <end position="837"/>
    </location>
</feature>
<feature type="compositionally biased region" description="Polar residues" evidence="2">
    <location>
        <begin position="695"/>
        <end position="710"/>
    </location>
</feature>
<feature type="region of interest" description="Disordered" evidence="2">
    <location>
        <begin position="457"/>
        <end position="493"/>
    </location>
</feature>
<feature type="compositionally biased region" description="Acidic residues" evidence="2">
    <location>
        <begin position="626"/>
        <end position="653"/>
    </location>
</feature>
<feature type="compositionally biased region" description="Basic residues" evidence="2">
    <location>
        <begin position="565"/>
        <end position="582"/>
    </location>
</feature>
<dbReference type="Proteomes" id="UP001301769">
    <property type="component" value="Unassembled WGS sequence"/>
</dbReference>
<comment type="caution">
    <text evidence="3">The sequence shown here is derived from an EMBL/GenBank/DDBJ whole genome shotgun (WGS) entry which is preliminary data.</text>
</comment>
<evidence type="ECO:0000313" key="4">
    <source>
        <dbReference type="Proteomes" id="UP001301769"/>
    </source>
</evidence>
<organism evidence="3 4">
    <name type="scientific">Rhypophila decipiens</name>
    <dbReference type="NCBI Taxonomy" id="261697"/>
    <lineage>
        <taxon>Eukaryota</taxon>
        <taxon>Fungi</taxon>
        <taxon>Dikarya</taxon>
        <taxon>Ascomycota</taxon>
        <taxon>Pezizomycotina</taxon>
        <taxon>Sordariomycetes</taxon>
        <taxon>Sordariomycetidae</taxon>
        <taxon>Sordariales</taxon>
        <taxon>Naviculisporaceae</taxon>
        <taxon>Rhypophila</taxon>
    </lineage>
</organism>
<feature type="region of interest" description="Disordered" evidence="2">
    <location>
        <begin position="786"/>
        <end position="846"/>
    </location>
</feature>
<feature type="region of interest" description="Disordered" evidence="2">
    <location>
        <begin position="527"/>
        <end position="737"/>
    </location>
</feature>
<keyword evidence="4" id="KW-1185">Reference proteome</keyword>
<dbReference type="AlphaFoldDB" id="A0AAN6YEL1"/>
<reference evidence="3" key="1">
    <citation type="journal article" date="2023" name="Mol. Phylogenet. Evol.">
        <title>Genome-scale phylogeny and comparative genomics of the fungal order Sordariales.</title>
        <authorList>
            <person name="Hensen N."/>
            <person name="Bonometti L."/>
            <person name="Westerberg I."/>
            <person name="Brannstrom I.O."/>
            <person name="Guillou S."/>
            <person name="Cros-Aarteil S."/>
            <person name="Calhoun S."/>
            <person name="Haridas S."/>
            <person name="Kuo A."/>
            <person name="Mondo S."/>
            <person name="Pangilinan J."/>
            <person name="Riley R."/>
            <person name="LaButti K."/>
            <person name="Andreopoulos B."/>
            <person name="Lipzen A."/>
            <person name="Chen C."/>
            <person name="Yan M."/>
            <person name="Daum C."/>
            <person name="Ng V."/>
            <person name="Clum A."/>
            <person name="Steindorff A."/>
            <person name="Ohm R.A."/>
            <person name="Martin F."/>
            <person name="Silar P."/>
            <person name="Natvig D.O."/>
            <person name="Lalanne C."/>
            <person name="Gautier V."/>
            <person name="Ament-Velasquez S.L."/>
            <person name="Kruys A."/>
            <person name="Hutchinson M.I."/>
            <person name="Powell A.J."/>
            <person name="Barry K."/>
            <person name="Miller A.N."/>
            <person name="Grigoriev I.V."/>
            <person name="Debuchy R."/>
            <person name="Gladieux P."/>
            <person name="Hiltunen Thoren M."/>
            <person name="Johannesson H."/>
        </authorList>
    </citation>
    <scope>NUCLEOTIDE SEQUENCE</scope>
    <source>
        <strain evidence="3">PSN293</strain>
    </source>
</reference>